<dbReference type="Gene3D" id="3.90.70.10">
    <property type="entry name" value="Cysteine proteinases"/>
    <property type="match status" value="1"/>
</dbReference>
<evidence type="ECO:0000256" key="4">
    <source>
        <dbReference type="PROSITE-ProRule" id="PRU00134"/>
    </source>
</evidence>
<dbReference type="GO" id="GO:0005829">
    <property type="term" value="C:cytosol"/>
    <property type="evidence" value="ECO:0007669"/>
    <property type="project" value="TreeGrafter"/>
</dbReference>
<feature type="compositionally biased region" description="Basic and acidic residues" evidence="5">
    <location>
        <begin position="254"/>
        <end position="270"/>
    </location>
</feature>
<dbReference type="PANTHER" id="PTHR24006">
    <property type="entry name" value="UBIQUITIN CARBOXYL-TERMINAL HYDROLASE"/>
    <property type="match status" value="1"/>
</dbReference>
<feature type="compositionally biased region" description="Basic and acidic residues" evidence="5">
    <location>
        <begin position="927"/>
        <end position="940"/>
    </location>
</feature>
<proteinExistence type="predicted"/>
<dbReference type="InterPro" id="IPR001394">
    <property type="entry name" value="Peptidase_C19_UCH"/>
</dbReference>
<feature type="domain" description="MYND-type" evidence="7">
    <location>
        <begin position="78"/>
        <end position="115"/>
    </location>
</feature>
<dbReference type="Pfam" id="PF01753">
    <property type="entry name" value="zf-MYND"/>
    <property type="match status" value="1"/>
</dbReference>
<keyword evidence="9" id="KW-1185">Reference proteome</keyword>
<evidence type="ECO:0000256" key="3">
    <source>
        <dbReference type="ARBA" id="ARBA00022833"/>
    </source>
</evidence>
<feature type="region of interest" description="Disordered" evidence="5">
    <location>
        <begin position="299"/>
        <end position="318"/>
    </location>
</feature>
<feature type="region of interest" description="Disordered" evidence="5">
    <location>
        <begin position="899"/>
        <end position="1002"/>
    </location>
</feature>
<dbReference type="InterPro" id="IPR002893">
    <property type="entry name" value="Znf_MYND"/>
</dbReference>
<organism evidence="8 9">
    <name type="scientific">Apostasia shenzhenica</name>
    <dbReference type="NCBI Taxonomy" id="1088818"/>
    <lineage>
        <taxon>Eukaryota</taxon>
        <taxon>Viridiplantae</taxon>
        <taxon>Streptophyta</taxon>
        <taxon>Embryophyta</taxon>
        <taxon>Tracheophyta</taxon>
        <taxon>Spermatophyta</taxon>
        <taxon>Magnoliopsida</taxon>
        <taxon>Liliopsida</taxon>
        <taxon>Asparagales</taxon>
        <taxon>Orchidaceae</taxon>
        <taxon>Apostasioideae</taxon>
        <taxon>Apostasia</taxon>
    </lineage>
</organism>
<dbReference type="Proteomes" id="UP000236161">
    <property type="component" value="Unassembled WGS sequence"/>
</dbReference>
<evidence type="ECO:0000256" key="1">
    <source>
        <dbReference type="ARBA" id="ARBA00022723"/>
    </source>
</evidence>
<feature type="compositionally biased region" description="Low complexity" evidence="5">
    <location>
        <begin position="941"/>
        <end position="960"/>
    </location>
</feature>
<dbReference type="AlphaFoldDB" id="A0A2I0AKN3"/>
<keyword evidence="3" id="KW-0862">Zinc</keyword>
<dbReference type="Gene3D" id="6.10.140.2220">
    <property type="match status" value="1"/>
</dbReference>
<protein>
    <submittedName>
        <fullName evidence="8">Ubiquitin carboxyl-terminal hydrolase 16</fullName>
    </submittedName>
</protein>
<keyword evidence="2 4" id="KW-0863">Zinc-finger</keyword>
<dbReference type="InterPro" id="IPR038765">
    <property type="entry name" value="Papain-like_cys_pep_sf"/>
</dbReference>
<evidence type="ECO:0000256" key="5">
    <source>
        <dbReference type="SAM" id="MobiDB-lite"/>
    </source>
</evidence>
<dbReference type="SUPFAM" id="SSF54001">
    <property type="entry name" value="Cysteine proteinases"/>
    <property type="match status" value="1"/>
</dbReference>
<feature type="compositionally biased region" description="Polar residues" evidence="5">
    <location>
        <begin position="973"/>
        <end position="998"/>
    </location>
</feature>
<dbReference type="GO" id="GO:0004843">
    <property type="term" value="F:cysteine-type deubiquitinase activity"/>
    <property type="evidence" value="ECO:0007669"/>
    <property type="project" value="InterPro"/>
</dbReference>
<evidence type="ECO:0000259" key="6">
    <source>
        <dbReference type="PROSITE" id="PS50235"/>
    </source>
</evidence>
<evidence type="ECO:0000259" key="7">
    <source>
        <dbReference type="PROSITE" id="PS50865"/>
    </source>
</evidence>
<feature type="compositionally biased region" description="Polar residues" evidence="5">
    <location>
        <begin position="271"/>
        <end position="289"/>
    </location>
</feature>
<accession>A0A2I0AKN3</accession>
<dbReference type="Pfam" id="PF00443">
    <property type="entry name" value="UCH"/>
    <property type="match status" value="1"/>
</dbReference>
<dbReference type="GO" id="GO:0016579">
    <property type="term" value="P:protein deubiquitination"/>
    <property type="evidence" value="ECO:0007669"/>
    <property type="project" value="InterPro"/>
</dbReference>
<dbReference type="OrthoDB" id="420187at2759"/>
<keyword evidence="1" id="KW-0479">Metal-binding</keyword>
<evidence type="ECO:0000313" key="8">
    <source>
        <dbReference type="EMBL" id="PKA56122.1"/>
    </source>
</evidence>
<dbReference type="GO" id="GO:0008270">
    <property type="term" value="F:zinc ion binding"/>
    <property type="evidence" value="ECO:0007669"/>
    <property type="project" value="UniProtKB-KW"/>
</dbReference>
<dbReference type="EMBL" id="KZ451975">
    <property type="protein sequence ID" value="PKA56122.1"/>
    <property type="molecule type" value="Genomic_DNA"/>
</dbReference>
<feature type="region of interest" description="Disordered" evidence="5">
    <location>
        <begin position="391"/>
        <end position="414"/>
    </location>
</feature>
<evidence type="ECO:0000256" key="2">
    <source>
        <dbReference type="ARBA" id="ARBA00022771"/>
    </source>
</evidence>
<dbReference type="STRING" id="1088818.A0A2I0AKN3"/>
<gene>
    <name evidence="8" type="primary">UBP16</name>
    <name evidence="8" type="ORF">AXF42_Ash015607</name>
</gene>
<evidence type="ECO:0000313" key="9">
    <source>
        <dbReference type="Proteomes" id="UP000236161"/>
    </source>
</evidence>
<sequence>MGWTGALLVVITAVFPALALVVRRKWRLAEVRRAEVLRLVRLAAAEAERAEREAASFAYVAEEPISAVSSGGMGMQHCAVCYCPTTTRCSRCKAVRYCSGSCQIIHWRQGHKDKCYPPLFDDQHEGQSNALATHLRGEQVEISEISENGSGYTKQSVSNVQGEKIQSSVIGNSRLEFGGKSDDTKCMKESFKTAIPVEANQTAEVHSNIGKLEENHLLNPSGDISATSEGPCSSRPVEIPDDVLSNNDLAEPSPQKHAEPSPQKHADRSTSEALESNSPTNSYSIPRTSVTDADWINHKNHSEDKTSMTSLDHSSSSRSMKVDCQNVDGEEHKLSVPSNMNSSNPSKLMDAMDRETTNKYKPMDSVNIDKCEISQISQICSRSQREIQSVLTENTKSSNSTESQICDDNHPPELGTVLPSELTVKVSSLKSNSRTAASVRSETEKTTSLVTGKLGEVSSLENNNEHLKSLYSTRLEDSLAHGQSISRNASLSVDKVPSISIKLPNINASSSNVKMPGKIAAQEMTSFSLSRHNQSTAYCGSGKYNYKVLFPYDNFIRLYNSDKVEMLPCGLINCGNSAWHLHVHLLHFFLMGSMLKHASLRKDRCFTCEFESLLAKMKLGRSPISPAGIIFHLKDIGSNFGHGREEDAHEFLRYAIDAMQSACLKEACASSYSDLAPETTIIQLIFGGYLRSKIKCMRCQGKSEHRERMMDLTVDVHGDTGTLEEALARFTATEVLEGENKYKCDRCKSYEQAKKQLTILEAPNVLTIALKRYQYGKYDKLNKMVRFPEYLNLAPYMRSSDDNSPVYRLYAVVVHKNNNNTAFSGHYVCYVKNTRGKWFKADDSMVKEVELQKVLSQSAYMLLYARCSPRAPSLLRKEMAKKMKQKECTDARLNSVFSHSGFASPEHRAPNRTTHRTLDPSNFGPHDLFDERFRRPKADSSSDSSSLFSCSDEGSSWSTESSKDSAVSELESTHISLDSPQRFSNELDSTSLGLNGSNKLKRDSGIGEDGFQAFLYSTKEYRNLTEQCSSRREADLVNPSQGVSRRRRSDSRIPDCCCADQSAGNFHPVDLLFPSSLN</sequence>
<dbReference type="FunFam" id="6.10.140.2220:FF:000006">
    <property type="entry name" value="Ubiquitin carboxyl-terminal hydrolase 15"/>
    <property type="match status" value="1"/>
</dbReference>
<dbReference type="SUPFAM" id="SSF144232">
    <property type="entry name" value="HIT/MYND zinc finger-like"/>
    <property type="match status" value="1"/>
</dbReference>
<feature type="region of interest" description="Disordered" evidence="5">
    <location>
        <begin position="216"/>
        <end position="289"/>
    </location>
</feature>
<reference evidence="8 9" key="1">
    <citation type="journal article" date="2017" name="Nature">
        <title>The Apostasia genome and the evolution of orchids.</title>
        <authorList>
            <person name="Zhang G.Q."/>
            <person name="Liu K.W."/>
            <person name="Li Z."/>
            <person name="Lohaus R."/>
            <person name="Hsiao Y.Y."/>
            <person name="Niu S.C."/>
            <person name="Wang J.Y."/>
            <person name="Lin Y.C."/>
            <person name="Xu Q."/>
            <person name="Chen L.J."/>
            <person name="Yoshida K."/>
            <person name="Fujiwara S."/>
            <person name="Wang Z.W."/>
            <person name="Zhang Y.Q."/>
            <person name="Mitsuda N."/>
            <person name="Wang M."/>
            <person name="Liu G.H."/>
            <person name="Pecoraro L."/>
            <person name="Huang H.X."/>
            <person name="Xiao X.J."/>
            <person name="Lin M."/>
            <person name="Wu X.Y."/>
            <person name="Wu W.L."/>
            <person name="Chen Y.Y."/>
            <person name="Chang S.B."/>
            <person name="Sakamoto S."/>
            <person name="Ohme-Takagi M."/>
            <person name="Yagi M."/>
            <person name="Zeng S.J."/>
            <person name="Shen C.Y."/>
            <person name="Yeh C.M."/>
            <person name="Luo Y.B."/>
            <person name="Tsai W.C."/>
            <person name="Van de Peer Y."/>
            <person name="Liu Z.J."/>
        </authorList>
    </citation>
    <scope>NUCLEOTIDE SEQUENCE [LARGE SCALE GENOMIC DNA]</scope>
    <source>
        <strain evidence="9">cv. Shenzhen</strain>
        <tissue evidence="8">Stem</tissue>
    </source>
</reference>
<name>A0A2I0AKN3_9ASPA</name>
<feature type="compositionally biased region" description="Polar residues" evidence="5">
    <location>
        <begin position="222"/>
        <end position="231"/>
    </location>
</feature>
<feature type="domain" description="USP" evidence="6">
    <location>
        <begin position="569"/>
        <end position="867"/>
    </location>
</feature>
<dbReference type="InterPro" id="IPR028889">
    <property type="entry name" value="USP"/>
</dbReference>
<dbReference type="PANTHER" id="PTHR24006:SF874">
    <property type="entry name" value="UBIQUITIN CARBOXYL-TERMINAL HYDROLASE 16"/>
    <property type="match status" value="1"/>
</dbReference>
<feature type="compositionally biased region" description="Low complexity" evidence="5">
    <location>
        <begin position="391"/>
        <end position="403"/>
    </location>
</feature>
<dbReference type="GO" id="GO:0005634">
    <property type="term" value="C:nucleus"/>
    <property type="evidence" value="ECO:0007669"/>
    <property type="project" value="TreeGrafter"/>
</dbReference>
<dbReference type="PROSITE" id="PS50235">
    <property type="entry name" value="USP_3"/>
    <property type="match status" value="1"/>
</dbReference>
<dbReference type="InterPro" id="IPR050164">
    <property type="entry name" value="Peptidase_C19"/>
</dbReference>
<feature type="compositionally biased region" description="Low complexity" evidence="5">
    <location>
        <begin position="307"/>
        <end position="318"/>
    </location>
</feature>
<keyword evidence="8" id="KW-0378">Hydrolase</keyword>
<dbReference type="PROSITE" id="PS50865">
    <property type="entry name" value="ZF_MYND_2"/>
    <property type="match status" value="1"/>
</dbReference>